<evidence type="ECO:0000259" key="2">
    <source>
        <dbReference type="PROSITE" id="PS50102"/>
    </source>
</evidence>
<keyword evidence="1" id="KW-0694">RNA-binding</keyword>
<dbReference type="GO" id="GO:0003729">
    <property type="term" value="F:mRNA binding"/>
    <property type="evidence" value="ECO:0007669"/>
    <property type="project" value="TreeGrafter"/>
</dbReference>
<dbReference type="STRING" id="1504633.A0A2T7DQ26"/>
<dbReference type="Gene3D" id="3.30.70.330">
    <property type="match status" value="1"/>
</dbReference>
<dbReference type="Proteomes" id="UP000244336">
    <property type="component" value="Chromosome 5"/>
</dbReference>
<sequence>MSTSTSLAAAAANCRCSRVVFVGNIPFHASEKELRDACELIGPVRSLRVAADPATGRRRGYAFVEYPDDETARSACRNLSGHDLRGRELRVGLAGRRRRRPRGDSEPVGLEDAIHAASLVSGTPAPDPVTRYLAARSARELREMAAALEAGGPGALTLLEEHVPGLAAAAEQVGHLLDMAAADDAAEEARNKKRAAAADSDDDRRAKLAKVGVEAGGFNKDKIAISVVGVTCF</sequence>
<dbReference type="InterPro" id="IPR035979">
    <property type="entry name" value="RBD_domain_sf"/>
</dbReference>
<evidence type="ECO:0000313" key="4">
    <source>
        <dbReference type="Proteomes" id="UP000244336"/>
    </source>
</evidence>
<dbReference type="SUPFAM" id="SSF54928">
    <property type="entry name" value="RNA-binding domain, RBD"/>
    <property type="match status" value="1"/>
</dbReference>
<evidence type="ECO:0000313" key="3">
    <source>
        <dbReference type="EMBL" id="PUZ57680.1"/>
    </source>
</evidence>
<evidence type="ECO:0000256" key="1">
    <source>
        <dbReference type="PROSITE-ProRule" id="PRU00176"/>
    </source>
</evidence>
<dbReference type="InterPro" id="IPR012677">
    <property type="entry name" value="Nucleotide-bd_a/b_plait_sf"/>
</dbReference>
<dbReference type="PANTHER" id="PTHR45735">
    <property type="entry name" value="CLEAVAGE STIMULATION FACTOR SUBUNIT 2"/>
    <property type="match status" value="1"/>
</dbReference>
<dbReference type="AlphaFoldDB" id="A0A2T7DQ26"/>
<dbReference type="InterPro" id="IPR000504">
    <property type="entry name" value="RRM_dom"/>
</dbReference>
<feature type="domain" description="RRM" evidence="2">
    <location>
        <begin position="18"/>
        <end position="96"/>
    </location>
</feature>
<dbReference type="EMBL" id="CM009753">
    <property type="protein sequence ID" value="PUZ57680.1"/>
    <property type="molecule type" value="Genomic_DNA"/>
</dbReference>
<name>A0A2T7DQ26_9POAL</name>
<proteinExistence type="predicted"/>
<accession>A0A2T7DQ26</accession>
<dbReference type="FunFam" id="3.30.70.330:FF:001304">
    <property type="entry name" value="Os06g0248200 protein"/>
    <property type="match status" value="1"/>
</dbReference>
<keyword evidence="4" id="KW-1185">Reference proteome</keyword>
<reference evidence="3 4" key="1">
    <citation type="submission" date="2018-04" db="EMBL/GenBank/DDBJ databases">
        <title>WGS assembly of Panicum hallii var. hallii HAL2.</title>
        <authorList>
            <person name="Lovell J."/>
            <person name="Jenkins J."/>
            <person name="Lowry D."/>
            <person name="Mamidi S."/>
            <person name="Sreedasyam A."/>
            <person name="Weng X."/>
            <person name="Barry K."/>
            <person name="Bonette J."/>
            <person name="Campitelli B."/>
            <person name="Daum C."/>
            <person name="Gordon S."/>
            <person name="Gould B."/>
            <person name="Lipzen A."/>
            <person name="MacQueen A."/>
            <person name="Palacio-Mejia J."/>
            <person name="Plott C."/>
            <person name="Shakirov E."/>
            <person name="Shu S."/>
            <person name="Yoshinaga Y."/>
            <person name="Zane M."/>
            <person name="Rokhsar D."/>
            <person name="Grimwood J."/>
            <person name="Schmutz J."/>
            <person name="Juenger T."/>
        </authorList>
    </citation>
    <scope>NUCLEOTIDE SEQUENCE [LARGE SCALE GENOMIC DNA]</scope>
    <source>
        <strain evidence="4">cv. HAL2</strain>
    </source>
</reference>
<protein>
    <recommendedName>
        <fullName evidence="2">RRM domain-containing protein</fullName>
    </recommendedName>
</protein>
<gene>
    <name evidence="3" type="ORF">GQ55_5G448400</name>
</gene>
<dbReference type="SMART" id="SM00360">
    <property type="entry name" value="RRM"/>
    <property type="match status" value="1"/>
</dbReference>
<dbReference type="PROSITE" id="PS50102">
    <property type="entry name" value="RRM"/>
    <property type="match status" value="1"/>
</dbReference>
<dbReference type="OrthoDB" id="272703at2759"/>
<dbReference type="PANTHER" id="PTHR45735:SF4">
    <property type="entry name" value="RRM DOMAIN-CONTAINING PROTEIN"/>
    <property type="match status" value="1"/>
</dbReference>
<dbReference type="Pfam" id="PF00076">
    <property type="entry name" value="RRM_1"/>
    <property type="match status" value="1"/>
</dbReference>
<dbReference type="Gramene" id="PUZ57680">
    <property type="protein sequence ID" value="PUZ57680"/>
    <property type="gene ID" value="GQ55_5G448400"/>
</dbReference>
<dbReference type="GO" id="GO:0005847">
    <property type="term" value="C:mRNA cleavage and polyadenylation specificity factor complex"/>
    <property type="evidence" value="ECO:0007669"/>
    <property type="project" value="TreeGrafter"/>
</dbReference>
<organism evidence="3 4">
    <name type="scientific">Panicum hallii var. hallii</name>
    <dbReference type="NCBI Taxonomy" id="1504633"/>
    <lineage>
        <taxon>Eukaryota</taxon>
        <taxon>Viridiplantae</taxon>
        <taxon>Streptophyta</taxon>
        <taxon>Embryophyta</taxon>
        <taxon>Tracheophyta</taxon>
        <taxon>Spermatophyta</taxon>
        <taxon>Magnoliopsida</taxon>
        <taxon>Liliopsida</taxon>
        <taxon>Poales</taxon>
        <taxon>Poaceae</taxon>
        <taxon>PACMAD clade</taxon>
        <taxon>Panicoideae</taxon>
        <taxon>Panicodae</taxon>
        <taxon>Paniceae</taxon>
        <taxon>Panicinae</taxon>
        <taxon>Panicum</taxon>
        <taxon>Panicum sect. Panicum</taxon>
    </lineage>
</organism>